<reference evidence="2 3" key="1">
    <citation type="submission" date="2019-03" db="EMBL/GenBank/DDBJ databases">
        <title>Genomic Encyclopedia of Type Strains, Phase IV (KMG-IV): sequencing the most valuable type-strain genomes for metagenomic binning, comparative biology and taxonomic classification.</title>
        <authorList>
            <person name="Goeker M."/>
        </authorList>
    </citation>
    <scope>NUCLEOTIDE SEQUENCE [LARGE SCALE GENOMIC DNA]</scope>
    <source>
        <strain evidence="2 3">DSM 5604</strain>
    </source>
</reference>
<dbReference type="SUPFAM" id="SSF52540">
    <property type="entry name" value="P-loop containing nucleoside triphosphate hydrolases"/>
    <property type="match status" value="1"/>
</dbReference>
<evidence type="ECO:0000313" key="3">
    <source>
        <dbReference type="Proteomes" id="UP000295729"/>
    </source>
</evidence>
<dbReference type="PROSITE" id="PS50837">
    <property type="entry name" value="NACHT"/>
    <property type="match status" value="1"/>
</dbReference>
<dbReference type="EMBL" id="SNZA01000004">
    <property type="protein sequence ID" value="TDR12440.1"/>
    <property type="molecule type" value="Genomic_DNA"/>
</dbReference>
<dbReference type="PANTHER" id="PTHR46844:SF1">
    <property type="entry name" value="SLR5058 PROTEIN"/>
    <property type="match status" value="1"/>
</dbReference>
<dbReference type="Gene3D" id="3.40.50.300">
    <property type="entry name" value="P-loop containing nucleotide triphosphate hydrolases"/>
    <property type="match status" value="1"/>
</dbReference>
<keyword evidence="3" id="KW-1185">Reference proteome</keyword>
<evidence type="ECO:0000259" key="1">
    <source>
        <dbReference type="PROSITE" id="PS50837"/>
    </source>
</evidence>
<dbReference type="RefSeq" id="WP_133563144.1">
    <property type="nucleotide sequence ID" value="NZ_SNZA01000004.1"/>
</dbReference>
<name>A0A4R6X4V4_9GAMM</name>
<dbReference type="InterPro" id="IPR027417">
    <property type="entry name" value="P-loop_NTPase"/>
</dbReference>
<dbReference type="Pfam" id="PF05729">
    <property type="entry name" value="NACHT"/>
    <property type="match status" value="1"/>
</dbReference>
<comment type="caution">
    <text evidence="2">The sequence shown here is derived from an EMBL/GenBank/DDBJ whole genome shotgun (WGS) entry which is preliminary data.</text>
</comment>
<dbReference type="Proteomes" id="UP000295729">
    <property type="component" value="Unassembled WGS sequence"/>
</dbReference>
<dbReference type="InterPro" id="IPR007111">
    <property type="entry name" value="NACHT_NTPase"/>
</dbReference>
<accession>A0A4R6X4V4</accession>
<dbReference type="OrthoDB" id="6875580at2"/>
<proteinExistence type="predicted"/>
<gene>
    <name evidence="2" type="ORF">C8D85_2474</name>
</gene>
<dbReference type="Pfam" id="PF22716">
    <property type="entry name" value="SNaCT11"/>
    <property type="match status" value="1"/>
</dbReference>
<dbReference type="InterPro" id="IPR055053">
    <property type="entry name" value="SNaCT11"/>
</dbReference>
<dbReference type="PANTHER" id="PTHR46844">
    <property type="entry name" value="SLR5058 PROTEIN"/>
    <property type="match status" value="1"/>
</dbReference>
<feature type="domain" description="NACHT" evidence="1">
    <location>
        <begin position="91"/>
        <end position="207"/>
    </location>
</feature>
<sequence length="595" mass="68931">MIEDIIKKATGGLDGIVDELVKAAKGKIKEKVSEAFAIQKLEFFKNNVSRIGQVKTILNPDSIVDLNEIFFEEAVLFNGEKIDSFGQLGGKHILVEGGPGQGKSLYLRKLCIREGSGSAFIPIFIEFRNLKYEKKLKDELMDAICDLGVKLDNALFEFLAESGKIVLFLDGFDEIPNNERYNAARELETIVRTYPDLRIVVSSRPDSGMGSSFYFTKRKISPMHIDTQVKFVNHLYKSVDQSKNIIDILTNSHFISDVTTTPLLLTLFTITYNARQFKPDSLSEFYSLIFPTMLYRHDRMKIGFERERKAGLTDYQMQRLFDSLSFLSLNENNTRFPTYLFQNYLNNAAKLERLPDNIEDLLIDDITTITALIVRDGFNEYSFTHKSIQEYFAAIFISRLSEDRKQGFYGMVINEFDEFRKWQNTLAFLETIDERNYIKYFLVPYKKEVLCLDYNSNININYQSLMTLIGSDSRVRVDETGDLKEFYWGDTSSSVLYVRYSEFAKKAIGRYLVSKKKDIADFLSYCDERDYVNYQELDGDFAIVIDKFIKSNNFQREVSKYISKEFERSPFKSEVLNMESELCLSDQITDKILPF</sequence>
<dbReference type="AlphaFoldDB" id="A0A4R6X4V4"/>
<evidence type="ECO:0000313" key="2">
    <source>
        <dbReference type="EMBL" id="TDR12440.1"/>
    </source>
</evidence>
<organism evidence="2 3">
    <name type="scientific">Marinomonas communis</name>
    <dbReference type="NCBI Taxonomy" id="28254"/>
    <lineage>
        <taxon>Bacteria</taxon>
        <taxon>Pseudomonadati</taxon>
        <taxon>Pseudomonadota</taxon>
        <taxon>Gammaproteobacteria</taxon>
        <taxon>Oceanospirillales</taxon>
        <taxon>Oceanospirillaceae</taxon>
        <taxon>Marinomonas</taxon>
    </lineage>
</organism>
<protein>
    <submittedName>
        <fullName evidence="2">NACHT domain-containing protein</fullName>
    </submittedName>
</protein>